<evidence type="ECO:0000313" key="1">
    <source>
        <dbReference type="EMBL" id="ETL88713.1"/>
    </source>
</evidence>
<dbReference type="AlphaFoldDB" id="W2KU80"/>
<organism evidence="1">
    <name type="scientific">Phytophthora nicotianae</name>
    <name type="common">Potato buckeye rot agent</name>
    <name type="synonym">Phytophthora parasitica</name>
    <dbReference type="NCBI Taxonomy" id="4792"/>
    <lineage>
        <taxon>Eukaryota</taxon>
        <taxon>Sar</taxon>
        <taxon>Stramenopiles</taxon>
        <taxon>Oomycota</taxon>
        <taxon>Peronosporomycetes</taxon>
        <taxon>Peronosporales</taxon>
        <taxon>Peronosporaceae</taxon>
        <taxon>Phytophthora</taxon>
    </lineage>
</organism>
<reference evidence="1" key="1">
    <citation type="submission" date="2013-11" db="EMBL/GenBank/DDBJ databases">
        <title>The Genome Sequence of Phytophthora parasitica CHvinca01.</title>
        <authorList>
            <consortium name="The Broad Institute Genomics Platform"/>
            <person name="Russ C."/>
            <person name="Tyler B."/>
            <person name="Panabieres F."/>
            <person name="Shan W."/>
            <person name="Tripathy S."/>
            <person name="Grunwald N."/>
            <person name="Machado M."/>
            <person name="Johnson C.S."/>
            <person name="Arredondo F."/>
            <person name="Hong C."/>
            <person name="Coffey M."/>
            <person name="Young S.K."/>
            <person name="Zeng Q."/>
            <person name="Gargeya S."/>
            <person name="Fitzgerald M."/>
            <person name="Abouelleil A."/>
            <person name="Alvarado L."/>
            <person name="Chapman S.B."/>
            <person name="Gainer-Dewar J."/>
            <person name="Goldberg J."/>
            <person name="Griggs A."/>
            <person name="Gujja S."/>
            <person name="Hansen M."/>
            <person name="Howarth C."/>
            <person name="Imamovic A."/>
            <person name="Ireland A."/>
            <person name="Larimer J."/>
            <person name="McCowan C."/>
            <person name="Murphy C."/>
            <person name="Pearson M."/>
            <person name="Poon T.W."/>
            <person name="Priest M."/>
            <person name="Roberts A."/>
            <person name="Saif S."/>
            <person name="Shea T."/>
            <person name="Sykes S."/>
            <person name="Wortman J."/>
            <person name="Nusbaum C."/>
            <person name="Birren B."/>
        </authorList>
    </citation>
    <scope>NUCLEOTIDE SEQUENCE [LARGE SCALE GENOMIC DNA]</scope>
    <source>
        <strain evidence="1">CHvinca01</strain>
    </source>
</reference>
<name>W2KU80_PHYNI</name>
<protein>
    <submittedName>
        <fullName evidence="1">Uncharacterized protein</fullName>
    </submittedName>
</protein>
<sequence length="166" mass="19395">MRALAIKLGPDLLNYLSILNGVNSSSDSYNFESWFFSELTHNGIHCKRKGETERKKWQISYVIYFDPALPIGSYLVDQHHEKNKTDLDGWSKDGYDAVFIDTERNLARFVQMTRDQLHKNFNHFYCIEVLSRLAAEASLEPFKVIEMCFVVPECDLQKFPASRRMF</sequence>
<dbReference type="EMBL" id="KI680693">
    <property type="protein sequence ID" value="ETL88713.1"/>
    <property type="molecule type" value="Genomic_DNA"/>
</dbReference>
<proteinExistence type="predicted"/>
<accession>W2KU80</accession>
<dbReference type="OrthoDB" id="129471at2759"/>
<dbReference type="Proteomes" id="UP000054423">
    <property type="component" value="Unassembled WGS sequence"/>
</dbReference>
<gene>
    <name evidence="1" type="ORF">L917_12234</name>
</gene>